<comment type="subcellular location">
    <subcellularLocation>
        <location evidence="1">Membrane</location>
        <topology evidence="1">Multi-pass membrane protein</topology>
    </subcellularLocation>
</comment>
<dbReference type="Proteomes" id="UP000077266">
    <property type="component" value="Unassembled WGS sequence"/>
</dbReference>
<dbReference type="OrthoDB" id="448280at2759"/>
<feature type="region of interest" description="Disordered" evidence="5">
    <location>
        <begin position="91"/>
        <end position="148"/>
    </location>
</feature>
<sequence length="316" mass="33869">MNKPVTRALFFTGKHFGTGVILATAFAHLLQDAFSNLAKAGPRWRNVAGLTTLGSLLTIFLVEYGCTAYVEYMMSRPRPMSGLADVSPRLPAYRDDPSADGPGPTPFPVPVPPPGQDDYFAAQPSRPSNRRRRNAHRASELKTTTREEAPLDRTTHIIGLLVLQFGIMIHSLVIGITLAFTSGADFTSLVTAIIFHQLFEGISLGVRISELPAHQGTSHILPGRPSILPRVLVVLFALTVPFGILLGLYALPREIPQLAGLLQAASAGMLIYAGTVEMLAEDFVHSGEDRVSGKQGAWAIGALLAGAVLMGILGWA</sequence>
<evidence type="ECO:0000256" key="5">
    <source>
        <dbReference type="SAM" id="MobiDB-lite"/>
    </source>
</evidence>
<name>A0A165DJQ9_EXIGL</name>
<organism evidence="7 8">
    <name type="scientific">Exidia glandulosa HHB12029</name>
    <dbReference type="NCBI Taxonomy" id="1314781"/>
    <lineage>
        <taxon>Eukaryota</taxon>
        <taxon>Fungi</taxon>
        <taxon>Dikarya</taxon>
        <taxon>Basidiomycota</taxon>
        <taxon>Agaricomycotina</taxon>
        <taxon>Agaricomycetes</taxon>
        <taxon>Auriculariales</taxon>
        <taxon>Exidiaceae</taxon>
        <taxon>Exidia</taxon>
    </lineage>
</organism>
<dbReference type="AlphaFoldDB" id="A0A165DJQ9"/>
<dbReference type="STRING" id="1314781.A0A165DJQ9"/>
<evidence type="ECO:0000313" key="7">
    <source>
        <dbReference type="EMBL" id="KZV84712.1"/>
    </source>
</evidence>
<evidence type="ECO:0000256" key="3">
    <source>
        <dbReference type="ARBA" id="ARBA00022989"/>
    </source>
</evidence>
<feature type="transmembrane region" description="Helical" evidence="6">
    <location>
        <begin position="50"/>
        <end position="70"/>
    </location>
</feature>
<feature type="compositionally biased region" description="Basic and acidic residues" evidence="5">
    <location>
        <begin position="137"/>
        <end position="148"/>
    </location>
</feature>
<gene>
    <name evidence="7" type="ORF">EXIGLDRAFT_726868</name>
</gene>
<accession>A0A165DJQ9</accession>
<keyword evidence="4 6" id="KW-0472">Membrane</keyword>
<evidence type="ECO:0000256" key="6">
    <source>
        <dbReference type="SAM" id="Phobius"/>
    </source>
</evidence>
<dbReference type="GO" id="GO:0005385">
    <property type="term" value="F:zinc ion transmembrane transporter activity"/>
    <property type="evidence" value="ECO:0007669"/>
    <property type="project" value="TreeGrafter"/>
</dbReference>
<feature type="transmembrane region" description="Helical" evidence="6">
    <location>
        <begin position="296"/>
        <end position="315"/>
    </location>
</feature>
<proteinExistence type="predicted"/>
<dbReference type="InParanoid" id="A0A165DJQ9"/>
<keyword evidence="3 6" id="KW-1133">Transmembrane helix</keyword>
<keyword evidence="8" id="KW-1185">Reference proteome</keyword>
<feature type="compositionally biased region" description="Pro residues" evidence="5">
    <location>
        <begin position="103"/>
        <end position="115"/>
    </location>
</feature>
<evidence type="ECO:0000256" key="4">
    <source>
        <dbReference type="ARBA" id="ARBA00023136"/>
    </source>
</evidence>
<feature type="transmembrane region" description="Helical" evidence="6">
    <location>
        <begin position="227"/>
        <end position="251"/>
    </location>
</feature>
<evidence type="ECO:0000256" key="1">
    <source>
        <dbReference type="ARBA" id="ARBA00004141"/>
    </source>
</evidence>
<evidence type="ECO:0000313" key="8">
    <source>
        <dbReference type="Proteomes" id="UP000077266"/>
    </source>
</evidence>
<dbReference type="EMBL" id="KV426213">
    <property type="protein sequence ID" value="KZV84712.1"/>
    <property type="molecule type" value="Genomic_DNA"/>
</dbReference>
<evidence type="ECO:0000256" key="2">
    <source>
        <dbReference type="ARBA" id="ARBA00022692"/>
    </source>
</evidence>
<feature type="transmembrane region" description="Helical" evidence="6">
    <location>
        <begin position="157"/>
        <end position="180"/>
    </location>
</feature>
<feature type="transmembrane region" description="Helical" evidence="6">
    <location>
        <begin position="257"/>
        <end position="275"/>
    </location>
</feature>
<dbReference type="InterPro" id="IPR003689">
    <property type="entry name" value="ZIP"/>
</dbReference>
<keyword evidence="2 6" id="KW-0812">Transmembrane</keyword>
<feature type="transmembrane region" description="Helical" evidence="6">
    <location>
        <begin position="12"/>
        <end position="30"/>
    </location>
</feature>
<dbReference type="PANTHER" id="PTHR11040">
    <property type="entry name" value="ZINC/IRON TRANSPORTER"/>
    <property type="match status" value="1"/>
</dbReference>
<reference evidence="7 8" key="1">
    <citation type="journal article" date="2016" name="Mol. Biol. Evol.">
        <title>Comparative Genomics of Early-Diverging Mushroom-Forming Fungi Provides Insights into the Origins of Lignocellulose Decay Capabilities.</title>
        <authorList>
            <person name="Nagy L.G."/>
            <person name="Riley R."/>
            <person name="Tritt A."/>
            <person name="Adam C."/>
            <person name="Daum C."/>
            <person name="Floudas D."/>
            <person name="Sun H."/>
            <person name="Yadav J.S."/>
            <person name="Pangilinan J."/>
            <person name="Larsson K.H."/>
            <person name="Matsuura K."/>
            <person name="Barry K."/>
            <person name="Labutti K."/>
            <person name="Kuo R."/>
            <person name="Ohm R.A."/>
            <person name="Bhattacharya S.S."/>
            <person name="Shirouzu T."/>
            <person name="Yoshinaga Y."/>
            <person name="Martin F.M."/>
            <person name="Grigoriev I.V."/>
            <person name="Hibbett D.S."/>
        </authorList>
    </citation>
    <scope>NUCLEOTIDE SEQUENCE [LARGE SCALE GENOMIC DNA]</scope>
    <source>
        <strain evidence="7 8">HHB12029</strain>
    </source>
</reference>
<dbReference type="PANTHER" id="PTHR11040:SF44">
    <property type="entry name" value="PROTEIN ZNTC-RELATED"/>
    <property type="match status" value="1"/>
</dbReference>
<dbReference type="GO" id="GO:0005886">
    <property type="term" value="C:plasma membrane"/>
    <property type="evidence" value="ECO:0007669"/>
    <property type="project" value="TreeGrafter"/>
</dbReference>
<protein>
    <submittedName>
        <fullName evidence="7">Zinc/iron permease</fullName>
    </submittedName>
</protein>
<dbReference type="Pfam" id="PF02535">
    <property type="entry name" value="Zip"/>
    <property type="match status" value="1"/>
</dbReference>